<feature type="short sequence motif" description="DGA/G" evidence="7">
    <location>
        <begin position="439"/>
        <end position="441"/>
    </location>
</feature>
<gene>
    <name evidence="10" type="ORF">COCNU_05G004930</name>
</gene>
<evidence type="ECO:0000256" key="8">
    <source>
        <dbReference type="RuleBase" id="RU361262"/>
    </source>
</evidence>
<dbReference type="FunFam" id="3.40.1090.10:FF:000005">
    <property type="entry name" value="Patatin"/>
    <property type="match status" value="1"/>
</dbReference>
<comment type="caution">
    <text evidence="10">The sequence shown here is derived from an EMBL/GenBank/DDBJ whole genome shotgun (WGS) entry which is preliminary data.</text>
</comment>
<feature type="short sequence motif" description="GXSXG" evidence="7">
    <location>
        <begin position="65"/>
        <end position="69"/>
    </location>
</feature>
<reference evidence="10" key="2">
    <citation type="submission" date="2019-07" db="EMBL/GenBank/DDBJ databases">
        <authorList>
            <person name="Yang Y."/>
            <person name="Bocs S."/>
            <person name="Baudouin L."/>
        </authorList>
    </citation>
    <scope>NUCLEOTIDE SEQUENCE</scope>
    <source>
        <tissue evidence="10">Spear leaf of Hainan Tall coconut</tissue>
    </source>
</reference>
<dbReference type="OrthoDB" id="1658288at2759"/>
<reference evidence="10" key="1">
    <citation type="journal article" date="2017" name="Gigascience">
        <title>The genome draft of coconut (Cocos nucifera).</title>
        <authorList>
            <person name="Xiao Y."/>
            <person name="Xu P."/>
            <person name="Fan H."/>
            <person name="Baudouin L."/>
            <person name="Xia W."/>
            <person name="Bocs S."/>
            <person name="Xu J."/>
            <person name="Li Q."/>
            <person name="Guo A."/>
            <person name="Zhou L."/>
            <person name="Li J."/>
            <person name="Wu Y."/>
            <person name="Ma Z."/>
            <person name="Armero A."/>
            <person name="Issali A.E."/>
            <person name="Liu N."/>
            <person name="Peng M."/>
            <person name="Yang Y."/>
        </authorList>
    </citation>
    <scope>NUCLEOTIDE SEQUENCE</scope>
    <source>
        <tissue evidence="10">Spear leaf of Hainan Tall coconut</tissue>
    </source>
</reference>
<dbReference type="InterPro" id="IPR016035">
    <property type="entry name" value="Acyl_Trfase/lysoPLipase"/>
</dbReference>
<feature type="domain" description="PNPLA" evidence="9">
    <location>
        <begin position="23"/>
        <end position="221"/>
    </location>
</feature>
<dbReference type="Proteomes" id="UP000797356">
    <property type="component" value="Chromosome 5"/>
</dbReference>
<keyword evidence="4 8" id="KW-0442">Lipid degradation</keyword>
<feature type="domain" description="PNPLA" evidence="9">
    <location>
        <begin position="279"/>
        <end position="452"/>
    </location>
</feature>
<dbReference type="GO" id="GO:0004620">
    <property type="term" value="F:phospholipase activity"/>
    <property type="evidence" value="ECO:0007669"/>
    <property type="project" value="TreeGrafter"/>
</dbReference>
<evidence type="ECO:0000256" key="5">
    <source>
        <dbReference type="ARBA" id="ARBA00023098"/>
    </source>
</evidence>
<organism evidence="10 11">
    <name type="scientific">Cocos nucifera</name>
    <name type="common">Coconut palm</name>
    <dbReference type="NCBI Taxonomy" id="13894"/>
    <lineage>
        <taxon>Eukaryota</taxon>
        <taxon>Viridiplantae</taxon>
        <taxon>Streptophyta</taxon>
        <taxon>Embryophyta</taxon>
        <taxon>Tracheophyta</taxon>
        <taxon>Spermatophyta</taxon>
        <taxon>Magnoliopsida</taxon>
        <taxon>Liliopsida</taxon>
        <taxon>Arecaceae</taxon>
        <taxon>Arecoideae</taxon>
        <taxon>Cocoseae</taxon>
        <taxon>Attaleinae</taxon>
        <taxon>Cocos</taxon>
    </lineage>
</organism>
<keyword evidence="3" id="KW-0611">Plant defense</keyword>
<dbReference type="AlphaFoldDB" id="A0A8K0I936"/>
<dbReference type="PROSITE" id="PS51635">
    <property type="entry name" value="PNPLA"/>
    <property type="match status" value="2"/>
</dbReference>
<comment type="domain">
    <text evidence="8">The nitrogen atoms of the two glycine residues in the GGXR motif define the oxyanion hole, and stabilize the oxyanion that forms during the nucleophilic attack by the catalytic serine during substrate cleavage.</text>
</comment>
<keyword evidence="5 8" id="KW-0443">Lipid metabolism</keyword>
<evidence type="ECO:0000313" key="10">
    <source>
        <dbReference type="EMBL" id="KAG1342264.1"/>
    </source>
</evidence>
<comment type="function">
    <text evidence="6">Possesses non-specific lipolytic acyl hydrolase (LAH) activity. Hydrolyzes phospholipids as well as galactolipids. May play a role in disease resistance.</text>
</comment>
<dbReference type="PANTHER" id="PTHR32176:SF120">
    <property type="entry name" value="PATATIN"/>
    <property type="match status" value="1"/>
</dbReference>
<comment type="similarity">
    <text evidence="1 8">Belongs to the patatin family.</text>
</comment>
<evidence type="ECO:0000256" key="4">
    <source>
        <dbReference type="ARBA" id="ARBA00022963"/>
    </source>
</evidence>
<name>A0A8K0I936_COCNU</name>
<evidence type="ECO:0000256" key="7">
    <source>
        <dbReference type="PROSITE-ProRule" id="PRU01161"/>
    </source>
</evidence>
<dbReference type="GO" id="GO:0047372">
    <property type="term" value="F:monoacylglycerol lipase activity"/>
    <property type="evidence" value="ECO:0007669"/>
    <property type="project" value="TreeGrafter"/>
</dbReference>
<dbReference type="InterPro" id="IPR002641">
    <property type="entry name" value="PNPLA_dom"/>
</dbReference>
<dbReference type="Pfam" id="PF01734">
    <property type="entry name" value="Patatin"/>
    <property type="match status" value="1"/>
</dbReference>
<dbReference type="GO" id="GO:0006952">
    <property type="term" value="P:defense response"/>
    <property type="evidence" value="ECO:0007669"/>
    <property type="project" value="UniProtKB-KW"/>
</dbReference>
<dbReference type="GO" id="GO:0016042">
    <property type="term" value="P:lipid catabolic process"/>
    <property type="evidence" value="ECO:0007669"/>
    <property type="project" value="UniProtKB-KW"/>
</dbReference>
<keyword evidence="2 8" id="KW-0378">Hydrolase</keyword>
<dbReference type="EMBL" id="CM017876">
    <property type="protein sequence ID" value="KAG1342264.1"/>
    <property type="molecule type" value="Genomic_DNA"/>
</dbReference>
<dbReference type="Gene3D" id="3.40.1090.10">
    <property type="entry name" value="Cytosolic phospholipase A2 catalytic domain"/>
    <property type="match status" value="3"/>
</dbReference>
<sequence length="539" mass="59202">MEKSKSNINLIQAPTYGNLITILSIDGGGIRGIIPAIILSFLESELQKLDGEDAKIADYFDVIAGTSTGGLVTAMLTAPDNDNRPLFAAKDIESFYKVQSPKIFPQNGGILNPIMRMVRALWGPRYNGNYLHKLIREYLGSMRLNQTLTNVVIPTFDVKRLHPTIFSSYEVKGKSTLNAQLSDICIGTTAAPTYLPAHYFETKDAKGNALIAIGEVTKEVHKGNPDYFPYKPMDYRKFLLISLGTGSAKVEERYTAKRASKWGVLGWLLNGGSTPLVDVFMQSSADIVDIHISVVFQALRSESNYLRIEDDTLSGTISSVDVSTKDNLEDLVKRVVPSLLISKTSTIMQKSKSISQIQAPTYGNLITILSIDGGGIKGIIPATILTFLESELQVKNNSSLDAQLSDICIGTSAAPTYLPPYFFQTKDSDGKVREFNLIDGGVAANNPALVAMGEVTKEVFKGNPDFFPIKPMDYFRFLVISLGTGSSKGEQRYNAKQAKSWGVLGWLLSNGSNREKRTMSYTTSVSKLTLKSWSKHINR</sequence>
<protein>
    <recommendedName>
        <fullName evidence="8">Patatin</fullName>
        <ecNumber evidence="8">3.1.1.-</ecNumber>
    </recommendedName>
</protein>
<evidence type="ECO:0000256" key="3">
    <source>
        <dbReference type="ARBA" id="ARBA00022821"/>
    </source>
</evidence>
<dbReference type="SUPFAM" id="SSF52151">
    <property type="entry name" value="FabD/lysophospholipase-like"/>
    <property type="match status" value="2"/>
</dbReference>
<evidence type="ECO:0000256" key="6">
    <source>
        <dbReference type="ARBA" id="ARBA00025642"/>
    </source>
</evidence>
<dbReference type="PANTHER" id="PTHR32176">
    <property type="entry name" value="XYLOSE ISOMERASE"/>
    <property type="match status" value="1"/>
</dbReference>
<evidence type="ECO:0000256" key="2">
    <source>
        <dbReference type="ARBA" id="ARBA00022801"/>
    </source>
</evidence>
<evidence type="ECO:0000259" key="9">
    <source>
        <dbReference type="PROSITE" id="PS51635"/>
    </source>
</evidence>
<dbReference type="EC" id="3.1.1.-" evidence="8"/>
<proteinExistence type="inferred from homology"/>
<evidence type="ECO:0000313" key="11">
    <source>
        <dbReference type="Proteomes" id="UP000797356"/>
    </source>
</evidence>
<accession>A0A8K0I936</accession>
<comment type="caution">
    <text evidence="7">Lacks conserved residue(s) required for the propagation of feature annotation.</text>
</comment>
<comment type="function">
    <text evidence="8">Lipolytic acyl hydrolase (LAH).</text>
</comment>
<evidence type="ECO:0000256" key="1">
    <source>
        <dbReference type="ARBA" id="ARBA00010240"/>
    </source>
</evidence>
<feature type="short sequence motif" description="GXGXXG" evidence="7">
    <location>
        <begin position="27"/>
        <end position="32"/>
    </location>
</feature>
<keyword evidence="11" id="KW-1185">Reference proteome</keyword>